<dbReference type="InterPro" id="IPR011993">
    <property type="entry name" value="PH-like_dom_sf"/>
</dbReference>
<comment type="caution">
    <text evidence="3">The sequence shown here is derived from an EMBL/GenBank/DDBJ whole genome shotgun (WGS) entry which is preliminary data.</text>
</comment>
<evidence type="ECO:0000313" key="4">
    <source>
        <dbReference type="Proteomes" id="UP001623348"/>
    </source>
</evidence>
<accession>A0ABC9XM74</accession>
<reference evidence="3 4" key="1">
    <citation type="submission" date="2024-06" db="EMBL/GenBank/DDBJ databases">
        <title>The draft genome of Grus japonensis, version 3.</title>
        <authorList>
            <person name="Nabeshima K."/>
            <person name="Suzuki S."/>
            <person name="Onuma M."/>
        </authorList>
    </citation>
    <scope>NUCLEOTIDE SEQUENCE [LARGE SCALE GENOMIC DNA]</scope>
    <source>
        <strain evidence="3 4">451A</strain>
    </source>
</reference>
<feature type="region of interest" description="Disordered" evidence="1">
    <location>
        <begin position="397"/>
        <end position="421"/>
    </location>
</feature>
<dbReference type="PANTHER" id="PTHR46882">
    <property type="entry name" value="PLECKSTRIN HOMOLOGY DOMAIN-CONTAINING FAMILY N MEMBER 1"/>
    <property type="match status" value="1"/>
</dbReference>
<evidence type="ECO:0000313" key="3">
    <source>
        <dbReference type="EMBL" id="GAB0198808.1"/>
    </source>
</evidence>
<feature type="region of interest" description="Disordered" evidence="1">
    <location>
        <begin position="340"/>
        <end position="362"/>
    </location>
</feature>
<protein>
    <submittedName>
        <fullName evidence="3">Pleckstriny domain-containing family N member 1</fullName>
    </submittedName>
</protein>
<gene>
    <name evidence="3" type="ORF">GRJ2_002346200</name>
</gene>
<evidence type="ECO:0000256" key="1">
    <source>
        <dbReference type="SAM" id="MobiDB-lite"/>
    </source>
</evidence>
<feature type="region of interest" description="Disordered" evidence="1">
    <location>
        <begin position="451"/>
        <end position="494"/>
    </location>
</feature>
<dbReference type="InterPro" id="IPR037839">
    <property type="entry name" value="PLEKHN1_PH"/>
</dbReference>
<dbReference type="Pfam" id="PF00169">
    <property type="entry name" value="PH"/>
    <property type="match status" value="1"/>
</dbReference>
<dbReference type="CDD" id="cd13323">
    <property type="entry name" value="PH_PLEKHN1"/>
    <property type="match status" value="1"/>
</dbReference>
<dbReference type="PANTHER" id="PTHR46882:SF1">
    <property type="entry name" value="PLECKSTRIN HOMOLOGY DOMAIN-CONTAINING FAMILY N MEMBER 1"/>
    <property type="match status" value="1"/>
</dbReference>
<dbReference type="EMBL" id="BAAFJT010000021">
    <property type="protein sequence ID" value="GAB0198808.1"/>
    <property type="molecule type" value="Genomic_DNA"/>
</dbReference>
<organism evidence="3 4">
    <name type="scientific">Grus japonensis</name>
    <name type="common">Japanese crane</name>
    <name type="synonym">Red-crowned crane</name>
    <dbReference type="NCBI Taxonomy" id="30415"/>
    <lineage>
        <taxon>Eukaryota</taxon>
        <taxon>Metazoa</taxon>
        <taxon>Chordata</taxon>
        <taxon>Craniata</taxon>
        <taxon>Vertebrata</taxon>
        <taxon>Euteleostomi</taxon>
        <taxon>Archelosauria</taxon>
        <taxon>Archosauria</taxon>
        <taxon>Dinosauria</taxon>
        <taxon>Saurischia</taxon>
        <taxon>Theropoda</taxon>
        <taxon>Coelurosauria</taxon>
        <taxon>Aves</taxon>
        <taxon>Neognathae</taxon>
        <taxon>Neoaves</taxon>
        <taxon>Gruiformes</taxon>
        <taxon>Gruidae</taxon>
        <taxon>Grus</taxon>
    </lineage>
</organism>
<proteinExistence type="predicted"/>
<dbReference type="SMART" id="SM00233">
    <property type="entry name" value="PH"/>
    <property type="match status" value="2"/>
</dbReference>
<dbReference type="Proteomes" id="UP001623348">
    <property type="component" value="Unassembled WGS sequence"/>
</dbReference>
<dbReference type="Gene3D" id="2.30.29.30">
    <property type="entry name" value="Pleckstrin-homology domain (PH domain)/Phosphotyrosine-binding domain (PTB)"/>
    <property type="match status" value="2"/>
</dbReference>
<dbReference type="PROSITE" id="PS50003">
    <property type="entry name" value="PH_DOMAIN"/>
    <property type="match status" value="1"/>
</dbReference>
<dbReference type="InterPro" id="IPR042835">
    <property type="entry name" value="PLEKHN1"/>
</dbReference>
<name>A0ABC9XM74_GRUJA</name>
<dbReference type="AlphaFoldDB" id="A0ABC9XM74"/>
<feature type="domain" description="PH" evidence="2">
    <location>
        <begin position="81"/>
        <end position="187"/>
    </location>
</feature>
<keyword evidence="4" id="KW-1185">Reference proteome</keyword>
<sequence length="548" mass="61609">MRSRLPGCSRFRLRGFYTEQGQAPVWRPLQTGPAIVDVNRGAKASFEGTAAPQNIQNQENQKENLDQRFPSLFKKGRRKTVVRNMGKMIYYSKVKFKFQHCQEVNDCFLELFQSYLYFQSMGSSGLTYQGLLPLKELNVCEIENGKSTGQEDHAFRIAGPLLNPLIVFCPTESELKQWLYHLEKQIQLNGGSLGLPFLSQNDWKQSSMGKEELRWSVQNMPVQDWRGTERESLGDVLCVSKVKLQHLPFQEQHDRLLVLYPSTLVIVSEELNSLCFKGELPLNAIQVLFEENEKTSFLIEGRLINSIRVICRSYDDYQEWLYCLKTAQFRNADSSLSGSESFLGSKLPHPGQNSGSLPDGQSFALMPESRVLEEPASPGYSQPLHCLAQANWPSTGLPAQDLRRGGSARKSKGKCMPCGQQLPSQDAERTICSLIPENPNGELLSSVYNEPYSAHSSQHHPAAPPPHLDLSNVSSLQEEHLGPSLPLPDGNVHAYDIPEASDSAAYHDYAELQSFQSDFSYDNLWEAEAKDLDTLHASPARGQEFYQA</sequence>
<evidence type="ECO:0000259" key="2">
    <source>
        <dbReference type="PROSITE" id="PS50003"/>
    </source>
</evidence>
<dbReference type="SUPFAM" id="SSF50729">
    <property type="entry name" value="PH domain-like"/>
    <property type="match status" value="2"/>
</dbReference>
<dbReference type="InterPro" id="IPR001849">
    <property type="entry name" value="PH_domain"/>
</dbReference>